<keyword evidence="2" id="KW-1185">Reference proteome</keyword>
<dbReference type="RefSeq" id="WP_232322846.1">
    <property type="nucleotide sequence ID" value="NZ_BDDI01000001.1"/>
</dbReference>
<organism evidence="1 2">
    <name type="scientific">Hoyosella altamirensis</name>
    <dbReference type="NCBI Taxonomy" id="616997"/>
    <lineage>
        <taxon>Bacteria</taxon>
        <taxon>Bacillati</taxon>
        <taxon>Actinomycetota</taxon>
        <taxon>Actinomycetes</taxon>
        <taxon>Mycobacteriales</taxon>
        <taxon>Hoyosellaceae</taxon>
        <taxon>Hoyosella</taxon>
    </lineage>
</organism>
<dbReference type="EMBL" id="JACHWS010000002">
    <property type="protein sequence ID" value="MBB3038285.1"/>
    <property type="molecule type" value="Genomic_DNA"/>
</dbReference>
<comment type="caution">
    <text evidence="1">The sequence shown here is derived from an EMBL/GenBank/DDBJ whole genome shotgun (WGS) entry which is preliminary data.</text>
</comment>
<dbReference type="PIRSF" id="PIRSF007580">
    <property type="entry name" value="UCP07580"/>
    <property type="match status" value="1"/>
</dbReference>
<dbReference type="PANTHER" id="PTHR39456">
    <property type="entry name" value="METAL-DEPENDENT HYDROLASE"/>
    <property type="match status" value="1"/>
</dbReference>
<proteinExistence type="predicted"/>
<dbReference type="Proteomes" id="UP000567922">
    <property type="component" value="Unassembled WGS sequence"/>
</dbReference>
<reference evidence="1 2" key="1">
    <citation type="submission" date="2020-08" db="EMBL/GenBank/DDBJ databases">
        <title>Sequencing the genomes of 1000 actinobacteria strains.</title>
        <authorList>
            <person name="Klenk H.-P."/>
        </authorList>
    </citation>
    <scope>NUCLEOTIDE SEQUENCE [LARGE SCALE GENOMIC DNA]</scope>
    <source>
        <strain evidence="1 2">DSM 45258</strain>
    </source>
</reference>
<gene>
    <name evidence="1" type="ORF">FHU29_002734</name>
</gene>
<evidence type="ECO:0008006" key="3">
    <source>
        <dbReference type="Google" id="ProtNLM"/>
    </source>
</evidence>
<name>A0A839RNE2_9ACTN</name>
<accession>A0A839RNE2</accession>
<evidence type="ECO:0000313" key="1">
    <source>
        <dbReference type="EMBL" id="MBB3038285.1"/>
    </source>
</evidence>
<protein>
    <recommendedName>
        <fullName evidence="3">Metal-dependent hydrolase</fullName>
    </recommendedName>
</protein>
<dbReference type="PANTHER" id="PTHR39456:SF1">
    <property type="entry name" value="METAL-DEPENDENT HYDROLASE"/>
    <property type="match status" value="1"/>
</dbReference>
<sequence>MATQEPTMKLLDSDVPVSDNVALHARKVTFDFSGLPLHYVPGDPFSTHVLNVLNLLLPAGEEWFVETFKEALPLIEDEKLREDVIGFMGQEAMHAHAHSGIRDLLRNKGIDTAPFIDQATWIFESFLGPRPLTGLRKQNYLVEKLAVIAALEHVFTFLGDWVLNAEGLDKAGVHPTILDLLRWHGAEEVEHRMVAHETLKYFDHSYIRRARTQLIASPVLIFLFWRGVRYLMSVDPQLGNMPESERKIFWRNFFRAANRGVLPSLPHLVKRMAQYFSPRYTPGGVGDTAQAVAYLASSPAARAAS</sequence>
<dbReference type="Pfam" id="PF10118">
    <property type="entry name" value="Metal_hydrol"/>
    <property type="match status" value="1"/>
</dbReference>
<dbReference type="InterPro" id="IPR016516">
    <property type="entry name" value="UCP07580"/>
</dbReference>
<evidence type="ECO:0000313" key="2">
    <source>
        <dbReference type="Proteomes" id="UP000567922"/>
    </source>
</evidence>
<dbReference type="AlphaFoldDB" id="A0A839RNE2"/>